<evidence type="ECO:0000256" key="1">
    <source>
        <dbReference type="ARBA" id="ARBA00001947"/>
    </source>
</evidence>
<dbReference type="InterPro" id="IPR051013">
    <property type="entry name" value="MBL_superfamily_lactonases"/>
</dbReference>
<comment type="cofactor">
    <cofactor evidence="1">
        <name>Zn(2+)</name>
        <dbReference type="ChEBI" id="CHEBI:29105"/>
    </cofactor>
</comment>
<keyword evidence="4" id="KW-0378">Hydrolase</keyword>
<dbReference type="RefSeq" id="WP_227475777.1">
    <property type="nucleotide sequence ID" value="NZ_JAFMPT010000002.1"/>
</dbReference>
<protein>
    <submittedName>
        <fullName evidence="7">N-acyl homoserine lactonase family protein</fullName>
    </submittedName>
</protein>
<sequence>MKKIVILVFALGLVFSCKNENKTTVKEETIEVKDTPKITLQVVNGGDITVNKLEAFSDSLHLYQGQSKVFVDPIYIITHQSGKRMIWDTGLPEAIGSEPVTPGDGTFTIARKDSIGHQLKTLDLTYEDFDYIGISHIHFDHTGTANYFKNATWLVQENEYDFITSPEQATGLGAAVSELKNVQKLNGDHDVFGDGSVIIKSTPGHTIGHQSLYLDLGLERPILLTGDLYHFQENRQSKVSPSFNYDFPQTRESMAVFEAFAKEKNAEVIIQHSPMDLTKLQNILK</sequence>
<feature type="domain" description="Metallo-beta-lactamase" evidence="6">
    <location>
        <begin position="71"/>
        <end position="272"/>
    </location>
</feature>
<dbReference type="SMART" id="SM00849">
    <property type="entry name" value="Lactamase_B"/>
    <property type="match status" value="1"/>
</dbReference>
<keyword evidence="3" id="KW-0479">Metal-binding</keyword>
<evidence type="ECO:0000259" key="6">
    <source>
        <dbReference type="SMART" id="SM00849"/>
    </source>
</evidence>
<comment type="similarity">
    <text evidence="2">Belongs to the metallo-beta-lactamase superfamily.</text>
</comment>
<dbReference type="SUPFAM" id="SSF56281">
    <property type="entry name" value="Metallo-hydrolase/oxidoreductase"/>
    <property type="match status" value="1"/>
</dbReference>
<evidence type="ECO:0000256" key="4">
    <source>
        <dbReference type="ARBA" id="ARBA00022801"/>
    </source>
</evidence>
<proteinExistence type="inferred from homology"/>
<keyword evidence="5" id="KW-0862">Zinc</keyword>
<evidence type="ECO:0000256" key="5">
    <source>
        <dbReference type="ARBA" id="ARBA00022833"/>
    </source>
</evidence>
<dbReference type="CDD" id="cd07729">
    <property type="entry name" value="AHL_lactonase_MBL-fold"/>
    <property type="match status" value="1"/>
</dbReference>
<reference evidence="8" key="2">
    <citation type="submission" date="2023-07" db="EMBL/GenBank/DDBJ databases">
        <title>Genome of Winogradskyella sp. E313.</title>
        <authorList>
            <person name="Zhou Y."/>
        </authorList>
    </citation>
    <scope>NUCLEOTIDE SEQUENCE [LARGE SCALE GENOMIC DNA]</scope>
    <source>
        <strain evidence="8">E313</strain>
    </source>
</reference>
<keyword evidence="8" id="KW-1185">Reference proteome</keyword>
<evidence type="ECO:0000313" key="7">
    <source>
        <dbReference type="EMBL" id="MCC1483326.1"/>
    </source>
</evidence>
<dbReference type="PANTHER" id="PTHR42978:SF2">
    <property type="entry name" value="102 KBASES UNSTABLE REGION: FROM 1 TO 119443"/>
    <property type="match status" value="1"/>
</dbReference>
<dbReference type="Gene3D" id="3.60.15.10">
    <property type="entry name" value="Ribonuclease Z/Hydroxyacylglutathione hydrolase-like"/>
    <property type="match status" value="1"/>
</dbReference>
<organism evidence="7 8">
    <name type="scientific">Winogradskyella immobilis</name>
    <dbReference type="NCBI Taxonomy" id="2816852"/>
    <lineage>
        <taxon>Bacteria</taxon>
        <taxon>Pseudomonadati</taxon>
        <taxon>Bacteroidota</taxon>
        <taxon>Flavobacteriia</taxon>
        <taxon>Flavobacteriales</taxon>
        <taxon>Flavobacteriaceae</taxon>
        <taxon>Winogradskyella</taxon>
    </lineage>
</organism>
<dbReference type="InterPro" id="IPR001279">
    <property type="entry name" value="Metallo-B-lactamas"/>
</dbReference>
<evidence type="ECO:0000256" key="3">
    <source>
        <dbReference type="ARBA" id="ARBA00022723"/>
    </source>
</evidence>
<reference evidence="8" key="1">
    <citation type="submission" date="2021-03" db="EMBL/GenBank/DDBJ databases">
        <title>Genome of Cognatishimia sp. F0-27.</title>
        <authorList>
            <person name="Ping X."/>
        </authorList>
    </citation>
    <scope>NUCLEOTIDE SEQUENCE [LARGE SCALE GENOMIC DNA]</scope>
    <source>
        <strain evidence="8">E313</strain>
    </source>
</reference>
<dbReference type="Proteomes" id="UP000778797">
    <property type="component" value="Unassembled WGS sequence"/>
</dbReference>
<dbReference type="PANTHER" id="PTHR42978">
    <property type="entry name" value="QUORUM-QUENCHING LACTONASE YTNP-RELATED-RELATED"/>
    <property type="match status" value="1"/>
</dbReference>
<name>A0ABS8EK68_9FLAO</name>
<gene>
    <name evidence="7" type="ORF">J1C55_01875</name>
</gene>
<dbReference type="PROSITE" id="PS51257">
    <property type="entry name" value="PROKAR_LIPOPROTEIN"/>
    <property type="match status" value="1"/>
</dbReference>
<comment type="caution">
    <text evidence="7">The sequence shown here is derived from an EMBL/GenBank/DDBJ whole genome shotgun (WGS) entry which is preliminary data.</text>
</comment>
<dbReference type="EMBL" id="JAFMPT010000002">
    <property type="protein sequence ID" value="MCC1483326.1"/>
    <property type="molecule type" value="Genomic_DNA"/>
</dbReference>
<dbReference type="InterPro" id="IPR036866">
    <property type="entry name" value="RibonucZ/Hydroxyglut_hydro"/>
</dbReference>
<dbReference type="Pfam" id="PF00753">
    <property type="entry name" value="Lactamase_B"/>
    <property type="match status" value="1"/>
</dbReference>
<evidence type="ECO:0000256" key="2">
    <source>
        <dbReference type="ARBA" id="ARBA00007749"/>
    </source>
</evidence>
<evidence type="ECO:0000313" key="8">
    <source>
        <dbReference type="Proteomes" id="UP000778797"/>
    </source>
</evidence>
<accession>A0ABS8EK68</accession>